<dbReference type="GO" id="GO:0005524">
    <property type="term" value="F:ATP binding"/>
    <property type="evidence" value="ECO:0007669"/>
    <property type="project" value="UniProtKB-KW"/>
</dbReference>
<dbReference type="PROSITE" id="PS00211">
    <property type="entry name" value="ABC_TRANSPORTER_1"/>
    <property type="match status" value="2"/>
</dbReference>
<comment type="similarity">
    <text evidence="2">Belongs to the ABC transporter superfamily.</text>
</comment>
<dbReference type="InterPro" id="IPR050388">
    <property type="entry name" value="ABC_Ni/Peptide_Import"/>
</dbReference>
<dbReference type="PROSITE" id="PS50893">
    <property type="entry name" value="ABC_TRANSPORTER_2"/>
    <property type="match status" value="2"/>
</dbReference>
<sequence>MVEPVLAVQNLNVDFETDQGSKQILHDISLAVHPHETVCLVGESGSGKSVTSFSVMGLLPQNGHVASGSIRFEKQDLLKLSDKAMRRLRGDQMSMIFQEPMTALNPVLRIGKQLTDVIKAHQAVDRKTAFDQALALLKQVEMPEPAKKLQMYPHELSGGQRQRVMIAMAIACKPQLLIADEPTTALDVTIQAQILELINKLKDQEGMGVLFITHDMGVVAQIADYVVVMKQGRIVERGTAQTIFEHPQNTYTKKLLAAVPDVDAPHIAQHSQVTDEQPLLAVQHLTKVYQDKKQLFRKRAAGLKAVNDVSFHIYPGETLGLVGESGSGKSTLGRTILGLEQKTAGKMVYAGKELPPFNHRQAALIAKMQMIFQDPFGSLDPRQKIGDEIEEVMAIHHQMNAQARHQRMLQLLQAVDLDEASANRYPSEFSGGQRQRIGIARALALDPSLVICDEAVSALDVSIQAQVLNLLKQLQDKLKLTYLFITHDLGVVREISDRILVMYLGTIVETGTTEQIFTNPVHPYTKRLLAAIPRPNPESAVAARQRNEQILAEHIPRPTSTELHEVEPQHMVVDF</sequence>
<evidence type="ECO:0000256" key="1">
    <source>
        <dbReference type="ARBA" id="ARBA00004202"/>
    </source>
</evidence>
<name>A0A5R8LN50_LACZE</name>
<dbReference type="InterPro" id="IPR027417">
    <property type="entry name" value="P-loop_NTPase"/>
</dbReference>
<evidence type="ECO:0000256" key="5">
    <source>
        <dbReference type="ARBA" id="ARBA00022741"/>
    </source>
</evidence>
<proteinExistence type="inferred from homology"/>
<dbReference type="InterPro" id="IPR003439">
    <property type="entry name" value="ABC_transporter-like_ATP-bd"/>
</dbReference>
<keyword evidence="7" id="KW-0472">Membrane</keyword>
<accession>A0A5R8LN50</accession>
<protein>
    <submittedName>
        <fullName evidence="9">ABC transporter ATP-binding protein</fullName>
    </submittedName>
</protein>
<keyword evidence="5" id="KW-0547">Nucleotide-binding</keyword>
<keyword evidence="3" id="KW-0813">Transport</keyword>
<dbReference type="InterPro" id="IPR013563">
    <property type="entry name" value="Oligopep_ABC_C"/>
</dbReference>
<keyword evidence="4" id="KW-1003">Cell membrane</keyword>
<comment type="caution">
    <text evidence="9">The sequence shown here is derived from an EMBL/GenBank/DDBJ whole genome shotgun (WGS) entry which is preliminary data.</text>
</comment>
<dbReference type="GO" id="GO:0016887">
    <property type="term" value="F:ATP hydrolysis activity"/>
    <property type="evidence" value="ECO:0007669"/>
    <property type="project" value="InterPro"/>
</dbReference>
<dbReference type="NCBIfam" id="NF007739">
    <property type="entry name" value="PRK10419.1"/>
    <property type="match status" value="2"/>
</dbReference>
<dbReference type="GO" id="GO:0015833">
    <property type="term" value="P:peptide transport"/>
    <property type="evidence" value="ECO:0007669"/>
    <property type="project" value="InterPro"/>
</dbReference>
<dbReference type="InterPro" id="IPR017871">
    <property type="entry name" value="ABC_transporter-like_CS"/>
</dbReference>
<dbReference type="InterPro" id="IPR003593">
    <property type="entry name" value="AAA+_ATPase"/>
</dbReference>
<evidence type="ECO:0000256" key="2">
    <source>
        <dbReference type="ARBA" id="ARBA00005417"/>
    </source>
</evidence>
<dbReference type="RefSeq" id="WP_138131285.1">
    <property type="nucleotide sequence ID" value="NZ_VBWO01000009.1"/>
</dbReference>
<dbReference type="CDD" id="cd03257">
    <property type="entry name" value="ABC_NikE_OppD_transporters"/>
    <property type="match status" value="2"/>
</dbReference>
<evidence type="ECO:0000313" key="10">
    <source>
        <dbReference type="Proteomes" id="UP000309885"/>
    </source>
</evidence>
<evidence type="ECO:0000313" key="9">
    <source>
        <dbReference type="EMBL" id="TLF38615.1"/>
    </source>
</evidence>
<dbReference type="NCBIfam" id="NF008453">
    <property type="entry name" value="PRK11308.1"/>
    <property type="match status" value="2"/>
</dbReference>
<evidence type="ECO:0000256" key="3">
    <source>
        <dbReference type="ARBA" id="ARBA00022448"/>
    </source>
</evidence>
<dbReference type="AlphaFoldDB" id="A0A5R8LN50"/>
<comment type="subcellular location">
    <subcellularLocation>
        <location evidence="1">Cell membrane</location>
        <topology evidence="1">Peripheral membrane protein</topology>
    </subcellularLocation>
</comment>
<evidence type="ECO:0000259" key="8">
    <source>
        <dbReference type="PROSITE" id="PS50893"/>
    </source>
</evidence>
<evidence type="ECO:0000256" key="6">
    <source>
        <dbReference type="ARBA" id="ARBA00022840"/>
    </source>
</evidence>
<dbReference type="Pfam" id="PF00005">
    <property type="entry name" value="ABC_tran"/>
    <property type="match status" value="2"/>
</dbReference>
<dbReference type="PANTHER" id="PTHR43297:SF2">
    <property type="entry name" value="DIPEPTIDE TRANSPORT ATP-BINDING PROTEIN DPPD"/>
    <property type="match status" value="1"/>
</dbReference>
<feature type="domain" description="ABC transporter" evidence="8">
    <location>
        <begin position="280"/>
        <end position="529"/>
    </location>
</feature>
<dbReference type="Proteomes" id="UP000309885">
    <property type="component" value="Unassembled WGS sequence"/>
</dbReference>
<dbReference type="GO" id="GO:0005886">
    <property type="term" value="C:plasma membrane"/>
    <property type="evidence" value="ECO:0007669"/>
    <property type="project" value="UniProtKB-SubCell"/>
</dbReference>
<reference evidence="9 10" key="1">
    <citation type="submission" date="2019-05" db="EMBL/GenBank/DDBJ databases">
        <title>Genome-based reclassification of Lactobacillus casei as Lactobacillus casei subsp. casei. subsp.nov., description of Lactobacillus casei subsp. zeae subsp. nov., and emended description of Lactobacillus casei.</title>
        <authorList>
            <person name="Huang C.-H."/>
        </authorList>
    </citation>
    <scope>NUCLEOTIDE SEQUENCE [LARGE SCALE GENOMIC DNA]</scope>
    <source>
        <strain evidence="9 10">CRBIP24.44</strain>
    </source>
</reference>
<dbReference type="SMART" id="SM00382">
    <property type="entry name" value="AAA"/>
    <property type="match status" value="2"/>
</dbReference>
<dbReference type="FunFam" id="3.40.50.300:FF:000016">
    <property type="entry name" value="Oligopeptide ABC transporter ATP-binding component"/>
    <property type="match status" value="2"/>
</dbReference>
<dbReference type="EMBL" id="VBWO01000009">
    <property type="protein sequence ID" value="TLF38615.1"/>
    <property type="molecule type" value="Genomic_DNA"/>
</dbReference>
<gene>
    <name evidence="9" type="ORF">FEI15_09980</name>
</gene>
<dbReference type="Gene3D" id="3.40.50.300">
    <property type="entry name" value="P-loop containing nucleotide triphosphate hydrolases"/>
    <property type="match status" value="2"/>
</dbReference>
<organism evidence="9 10">
    <name type="scientific">Lacticaseibacillus zeae</name>
    <name type="common">Lactobacillus zeae</name>
    <dbReference type="NCBI Taxonomy" id="57037"/>
    <lineage>
        <taxon>Bacteria</taxon>
        <taxon>Bacillati</taxon>
        <taxon>Bacillota</taxon>
        <taxon>Bacilli</taxon>
        <taxon>Lactobacillales</taxon>
        <taxon>Lactobacillaceae</taxon>
        <taxon>Lacticaseibacillus</taxon>
    </lineage>
</organism>
<feature type="domain" description="ABC transporter" evidence="8">
    <location>
        <begin position="8"/>
        <end position="256"/>
    </location>
</feature>
<keyword evidence="6 9" id="KW-0067">ATP-binding</keyword>
<evidence type="ECO:0000256" key="4">
    <source>
        <dbReference type="ARBA" id="ARBA00022475"/>
    </source>
</evidence>
<dbReference type="PANTHER" id="PTHR43297">
    <property type="entry name" value="OLIGOPEPTIDE TRANSPORT ATP-BINDING PROTEIN APPD"/>
    <property type="match status" value="1"/>
</dbReference>
<dbReference type="SUPFAM" id="SSF52540">
    <property type="entry name" value="P-loop containing nucleoside triphosphate hydrolases"/>
    <property type="match status" value="2"/>
</dbReference>
<evidence type="ECO:0000256" key="7">
    <source>
        <dbReference type="ARBA" id="ARBA00023136"/>
    </source>
</evidence>
<dbReference type="Pfam" id="PF08352">
    <property type="entry name" value="oligo_HPY"/>
    <property type="match status" value="2"/>
</dbReference>